<organism evidence="2 3">
    <name type="scientific">Portunus trituberculatus</name>
    <name type="common">Swimming crab</name>
    <name type="synonym">Neptunus trituberculatus</name>
    <dbReference type="NCBI Taxonomy" id="210409"/>
    <lineage>
        <taxon>Eukaryota</taxon>
        <taxon>Metazoa</taxon>
        <taxon>Ecdysozoa</taxon>
        <taxon>Arthropoda</taxon>
        <taxon>Crustacea</taxon>
        <taxon>Multicrustacea</taxon>
        <taxon>Malacostraca</taxon>
        <taxon>Eumalacostraca</taxon>
        <taxon>Eucarida</taxon>
        <taxon>Decapoda</taxon>
        <taxon>Pleocyemata</taxon>
        <taxon>Brachyura</taxon>
        <taxon>Eubrachyura</taxon>
        <taxon>Portunoidea</taxon>
        <taxon>Portunidae</taxon>
        <taxon>Portuninae</taxon>
        <taxon>Portunus</taxon>
    </lineage>
</organism>
<gene>
    <name evidence="2" type="ORF">E2C01_046438</name>
</gene>
<feature type="region of interest" description="Disordered" evidence="1">
    <location>
        <begin position="35"/>
        <end position="54"/>
    </location>
</feature>
<evidence type="ECO:0000313" key="2">
    <source>
        <dbReference type="EMBL" id="MPC52568.1"/>
    </source>
</evidence>
<evidence type="ECO:0000313" key="3">
    <source>
        <dbReference type="Proteomes" id="UP000324222"/>
    </source>
</evidence>
<name>A0A5B7G605_PORTR</name>
<dbReference type="Proteomes" id="UP000324222">
    <property type="component" value="Unassembled WGS sequence"/>
</dbReference>
<evidence type="ECO:0000256" key="1">
    <source>
        <dbReference type="SAM" id="MobiDB-lite"/>
    </source>
</evidence>
<dbReference type="EMBL" id="VSRR010010986">
    <property type="protein sequence ID" value="MPC52568.1"/>
    <property type="molecule type" value="Genomic_DNA"/>
</dbReference>
<accession>A0A5B7G605</accession>
<comment type="caution">
    <text evidence="2">The sequence shown here is derived from an EMBL/GenBank/DDBJ whole genome shotgun (WGS) entry which is preliminary data.</text>
</comment>
<reference evidence="2 3" key="1">
    <citation type="submission" date="2019-05" db="EMBL/GenBank/DDBJ databases">
        <title>Another draft genome of Portunus trituberculatus and its Hox gene families provides insights of decapod evolution.</title>
        <authorList>
            <person name="Jeong J.-H."/>
            <person name="Song I."/>
            <person name="Kim S."/>
            <person name="Choi T."/>
            <person name="Kim D."/>
            <person name="Ryu S."/>
            <person name="Kim W."/>
        </authorList>
    </citation>
    <scope>NUCLEOTIDE SEQUENCE [LARGE SCALE GENOMIC DNA]</scope>
    <source>
        <tissue evidence="2">Muscle</tissue>
    </source>
</reference>
<feature type="compositionally biased region" description="Basic and acidic residues" evidence="1">
    <location>
        <begin position="35"/>
        <end position="53"/>
    </location>
</feature>
<keyword evidence="3" id="KW-1185">Reference proteome</keyword>
<sequence>MGQVSEVATVAMGCCLHHAGFTSVTSSLLKDDIHDAGDTKRQKESGMRAERKGYRCQPPGREDVLTTTTTTATTTTTQKLIITISTSSACVQAQQVSRCVCYGTSLEEIQKVEELIVNLCHVGEFIELFPTRPAWQPCSPPSGDLAAMPGF</sequence>
<dbReference type="AlphaFoldDB" id="A0A5B7G605"/>
<protein>
    <submittedName>
        <fullName evidence="2">Uncharacterized protein</fullName>
    </submittedName>
</protein>
<proteinExistence type="predicted"/>